<evidence type="ECO:0000313" key="5">
    <source>
        <dbReference type="Proteomes" id="UP001500751"/>
    </source>
</evidence>
<keyword evidence="5" id="KW-1185">Reference proteome</keyword>
<evidence type="ECO:0000259" key="3">
    <source>
        <dbReference type="PROSITE" id="PS51462"/>
    </source>
</evidence>
<feature type="domain" description="Nudix hydrolase" evidence="3">
    <location>
        <begin position="19"/>
        <end position="156"/>
    </location>
</feature>
<dbReference type="Gene3D" id="3.90.79.10">
    <property type="entry name" value="Nucleoside Triphosphate Pyrophosphohydrolase"/>
    <property type="match status" value="1"/>
</dbReference>
<dbReference type="InterPro" id="IPR000086">
    <property type="entry name" value="NUDIX_hydrolase_dom"/>
</dbReference>
<dbReference type="Proteomes" id="UP001500751">
    <property type="component" value="Unassembled WGS sequence"/>
</dbReference>
<evidence type="ECO:0000313" key="4">
    <source>
        <dbReference type="EMBL" id="GAA2047295.1"/>
    </source>
</evidence>
<dbReference type="EMBL" id="BAAAQN010000043">
    <property type="protein sequence ID" value="GAA2047295.1"/>
    <property type="molecule type" value="Genomic_DNA"/>
</dbReference>
<accession>A0ABN2V0C3</accession>
<comment type="caution">
    <text evidence="4">The sequence shown here is derived from an EMBL/GenBank/DDBJ whole genome shotgun (WGS) entry which is preliminary data.</text>
</comment>
<dbReference type="SUPFAM" id="SSF55811">
    <property type="entry name" value="Nudix"/>
    <property type="match status" value="1"/>
</dbReference>
<keyword evidence="2" id="KW-0378">Hydrolase</keyword>
<gene>
    <name evidence="4" type="ORF">GCM10009839_60370</name>
</gene>
<evidence type="ECO:0000256" key="2">
    <source>
        <dbReference type="ARBA" id="ARBA00022801"/>
    </source>
</evidence>
<dbReference type="PANTHER" id="PTHR43046:SF16">
    <property type="entry name" value="ADP-RIBOSE PYROPHOSPHATASE YJHB-RELATED"/>
    <property type="match status" value="1"/>
</dbReference>
<dbReference type="InterPro" id="IPR015797">
    <property type="entry name" value="NUDIX_hydrolase-like_dom_sf"/>
</dbReference>
<evidence type="ECO:0000256" key="1">
    <source>
        <dbReference type="ARBA" id="ARBA00001946"/>
    </source>
</evidence>
<dbReference type="CDD" id="cd18879">
    <property type="entry name" value="NUDIX_Hydrolase"/>
    <property type="match status" value="1"/>
</dbReference>
<dbReference type="RefSeq" id="WP_344669069.1">
    <property type="nucleotide sequence ID" value="NZ_BAAAQN010000043.1"/>
</dbReference>
<protein>
    <submittedName>
        <fullName evidence="4">NUDIX domain-containing protein</fullName>
    </submittedName>
</protein>
<proteinExistence type="predicted"/>
<dbReference type="PANTHER" id="PTHR43046">
    <property type="entry name" value="GDP-MANNOSE MANNOSYL HYDROLASE"/>
    <property type="match status" value="1"/>
</dbReference>
<organism evidence="4 5">
    <name type="scientific">Catenulispora yoronensis</name>
    <dbReference type="NCBI Taxonomy" id="450799"/>
    <lineage>
        <taxon>Bacteria</taxon>
        <taxon>Bacillati</taxon>
        <taxon>Actinomycetota</taxon>
        <taxon>Actinomycetes</taxon>
        <taxon>Catenulisporales</taxon>
        <taxon>Catenulisporaceae</taxon>
        <taxon>Catenulispora</taxon>
    </lineage>
</organism>
<dbReference type="InterPro" id="IPR020084">
    <property type="entry name" value="NUDIX_hydrolase_CS"/>
</dbReference>
<name>A0ABN2V0C3_9ACTN</name>
<dbReference type="PROSITE" id="PS00893">
    <property type="entry name" value="NUDIX_BOX"/>
    <property type="match status" value="1"/>
</dbReference>
<comment type="cofactor">
    <cofactor evidence="1">
        <name>Mg(2+)</name>
        <dbReference type="ChEBI" id="CHEBI:18420"/>
    </cofactor>
</comment>
<sequence length="160" mass="17999">MPTPDFILALREKIGHDELWLPGVTGLVVDDRRRILTVRRADDDSWTLITGILDPGEQPAHGIRREVLEETGVRVRVERLLSVEAEPSKTFPNGDRAVFLDTTFLCSAVGGRARVNDDESRDVRWFARADLPPLPKRHSEVLERFFDGASEPWFVGGPEG</sequence>
<reference evidence="4 5" key="1">
    <citation type="journal article" date="2019" name="Int. J. Syst. Evol. Microbiol.">
        <title>The Global Catalogue of Microorganisms (GCM) 10K type strain sequencing project: providing services to taxonomists for standard genome sequencing and annotation.</title>
        <authorList>
            <consortium name="The Broad Institute Genomics Platform"/>
            <consortium name="The Broad Institute Genome Sequencing Center for Infectious Disease"/>
            <person name="Wu L."/>
            <person name="Ma J."/>
        </authorList>
    </citation>
    <scope>NUCLEOTIDE SEQUENCE [LARGE SCALE GENOMIC DNA]</scope>
    <source>
        <strain evidence="4 5">JCM 16014</strain>
    </source>
</reference>
<dbReference type="Pfam" id="PF00293">
    <property type="entry name" value="NUDIX"/>
    <property type="match status" value="1"/>
</dbReference>
<dbReference type="PROSITE" id="PS51462">
    <property type="entry name" value="NUDIX"/>
    <property type="match status" value="1"/>
</dbReference>